<dbReference type="GO" id="GO:0006567">
    <property type="term" value="P:L-threonine catabolic process"/>
    <property type="evidence" value="ECO:0007669"/>
    <property type="project" value="TreeGrafter"/>
</dbReference>
<dbReference type="Gene3D" id="3.90.1150.10">
    <property type="entry name" value="Aspartate Aminotransferase, domain 1"/>
    <property type="match status" value="1"/>
</dbReference>
<dbReference type="InterPro" id="IPR015421">
    <property type="entry name" value="PyrdxlP-dep_Trfase_major"/>
</dbReference>
<evidence type="ECO:0000256" key="1">
    <source>
        <dbReference type="ARBA" id="ARBA00001933"/>
    </source>
</evidence>
<dbReference type="GO" id="GO:0008732">
    <property type="term" value="F:L-allo-threonine aldolase activity"/>
    <property type="evidence" value="ECO:0007669"/>
    <property type="project" value="TreeGrafter"/>
</dbReference>
<keyword evidence="4" id="KW-0456">Lyase</keyword>
<feature type="domain" description="Aromatic amino acid beta-eliminating lyase/threonine aldolase" evidence="6">
    <location>
        <begin position="1"/>
        <end position="223"/>
    </location>
</feature>
<name>A0A087URG6_STEMI</name>
<organism evidence="7 8">
    <name type="scientific">Stegodyphus mimosarum</name>
    <name type="common">African social velvet spider</name>
    <dbReference type="NCBI Taxonomy" id="407821"/>
    <lineage>
        <taxon>Eukaryota</taxon>
        <taxon>Metazoa</taxon>
        <taxon>Ecdysozoa</taxon>
        <taxon>Arthropoda</taxon>
        <taxon>Chelicerata</taxon>
        <taxon>Arachnida</taxon>
        <taxon>Araneae</taxon>
        <taxon>Araneomorphae</taxon>
        <taxon>Entelegynae</taxon>
        <taxon>Eresoidea</taxon>
        <taxon>Eresidae</taxon>
        <taxon>Stegodyphus</taxon>
    </lineage>
</organism>
<sequence>MAHCWIRSQEAMVGDLSHIFLSEQGGISQLGGVHVSALTTREDGTFDMEQVVNKIRPSRPAAHEPHTALLCLENTHNRCGGRVLPISFIKQICSLAHSRGIQVHMDGARIINASVASGIPVNEIVKECDSVSMCLSKGIGAPVGSVVAGSSEFINRVMRCRKVLGGGMRQAGVLAAAGLVALDTARERIQMDHLRAHKFAQDIHNLKSALITINPDVVETNMLLLNFPSPLFTCQQFVDRMATVKEGDSEQVIVKVSTWLSNSVRCVLHSDLSQDDIDSAFRKIRSIAL</sequence>
<dbReference type="PANTHER" id="PTHR48097">
    <property type="entry name" value="L-THREONINE ALDOLASE-RELATED"/>
    <property type="match status" value="1"/>
</dbReference>
<comment type="similarity">
    <text evidence="2">Belongs to the threonine aldolase family.</text>
</comment>
<dbReference type="FunFam" id="3.40.640.10:FF:000030">
    <property type="entry name" value="Low-specificity L-threonine aldolase"/>
    <property type="match status" value="1"/>
</dbReference>
<dbReference type="Pfam" id="PF01212">
    <property type="entry name" value="Beta_elim_lyase"/>
    <property type="match status" value="1"/>
</dbReference>
<dbReference type="Gene3D" id="3.40.640.10">
    <property type="entry name" value="Type I PLP-dependent aspartate aminotransferase-like (Major domain)"/>
    <property type="match status" value="1"/>
</dbReference>
<keyword evidence="8" id="KW-1185">Reference proteome</keyword>
<accession>A0A087URG6</accession>
<evidence type="ECO:0000256" key="2">
    <source>
        <dbReference type="ARBA" id="ARBA00006966"/>
    </source>
</evidence>
<dbReference type="AlphaFoldDB" id="A0A087URG6"/>
<dbReference type="InterPro" id="IPR015422">
    <property type="entry name" value="PyrdxlP-dep_Trfase_small"/>
</dbReference>
<dbReference type="SUPFAM" id="SSF53383">
    <property type="entry name" value="PLP-dependent transferases"/>
    <property type="match status" value="1"/>
</dbReference>
<evidence type="ECO:0000256" key="3">
    <source>
        <dbReference type="ARBA" id="ARBA00022898"/>
    </source>
</evidence>
<evidence type="ECO:0000256" key="4">
    <source>
        <dbReference type="ARBA" id="ARBA00023239"/>
    </source>
</evidence>
<feature type="non-terminal residue" evidence="7">
    <location>
        <position position="289"/>
    </location>
</feature>
<feature type="modified residue" description="N6-(pyridoxal phosphate)lysine" evidence="5">
    <location>
        <position position="137"/>
    </location>
</feature>
<dbReference type="GO" id="GO:0005829">
    <property type="term" value="C:cytosol"/>
    <property type="evidence" value="ECO:0007669"/>
    <property type="project" value="TreeGrafter"/>
</dbReference>
<dbReference type="PANTHER" id="PTHR48097:SF9">
    <property type="entry name" value="L-THREONINE ALDOLASE"/>
    <property type="match status" value="1"/>
</dbReference>
<evidence type="ECO:0000313" key="7">
    <source>
        <dbReference type="EMBL" id="KFM79955.1"/>
    </source>
</evidence>
<dbReference type="OMA" id="AWRMRKL"/>
<dbReference type="EMBL" id="KK121201">
    <property type="protein sequence ID" value="KFM79955.1"/>
    <property type="molecule type" value="Genomic_DNA"/>
</dbReference>
<reference evidence="7 8" key="1">
    <citation type="submission" date="2013-11" db="EMBL/GenBank/DDBJ databases">
        <title>Genome sequencing of Stegodyphus mimosarum.</title>
        <authorList>
            <person name="Bechsgaard J."/>
        </authorList>
    </citation>
    <scope>NUCLEOTIDE SEQUENCE [LARGE SCALE GENOMIC DNA]</scope>
</reference>
<evidence type="ECO:0000313" key="8">
    <source>
        <dbReference type="Proteomes" id="UP000054359"/>
    </source>
</evidence>
<keyword evidence="3" id="KW-0663">Pyridoxal phosphate</keyword>
<proteinExistence type="inferred from homology"/>
<dbReference type="OrthoDB" id="10261951at2759"/>
<dbReference type="InterPro" id="IPR015424">
    <property type="entry name" value="PyrdxlP-dep_Trfase"/>
</dbReference>
<dbReference type="STRING" id="407821.A0A087URG6"/>
<comment type="cofactor">
    <cofactor evidence="1">
        <name>pyridoxal 5'-phosphate</name>
        <dbReference type="ChEBI" id="CHEBI:597326"/>
    </cofactor>
</comment>
<dbReference type="NCBIfam" id="NF041359">
    <property type="entry name" value="GntG_guanitoxin"/>
    <property type="match status" value="1"/>
</dbReference>
<dbReference type="Proteomes" id="UP000054359">
    <property type="component" value="Unassembled WGS sequence"/>
</dbReference>
<evidence type="ECO:0000259" key="6">
    <source>
        <dbReference type="Pfam" id="PF01212"/>
    </source>
</evidence>
<dbReference type="GO" id="GO:0006545">
    <property type="term" value="P:glycine biosynthetic process"/>
    <property type="evidence" value="ECO:0007669"/>
    <property type="project" value="TreeGrafter"/>
</dbReference>
<protein>
    <recommendedName>
        <fullName evidence="6">Aromatic amino acid beta-eliminating lyase/threonine aldolase domain-containing protein</fullName>
    </recommendedName>
</protein>
<gene>
    <name evidence="7" type="ORF">X975_22483</name>
</gene>
<dbReference type="InterPro" id="IPR023603">
    <property type="entry name" value="Low_specificity_L-TA-like"/>
</dbReference>
<dbReference type="PIRSF" id="PIRSF017617">
    <property type="entry name" value="Thr_aldolase"/>
    <property type="match status" value="1"/>
</dbReference>
<dbReference type="InterPro" id="IPR001597">
    <property type="entry name" value="ArAA_b-elim_lyase/Thr_aldolase"/>
</dbReference>
<evidence type="ECO:0000256" key="5">
    <source>
        <dbReference type="PIRSR" id="PIRSR017617-1"/>
    </source>
</evidence>